<accession>A0A845G9X8</accession>
<gene>
    <name evidence="2" type="ORF">GTP91_30395</name>
</gene>
<name>A0A845G9X8_9BURK</name>
<dbReference type="AlphaFoldDB" id="A0A845G9X8"/>
<protein>
    <submittedName>
        <fullName evidence="2">Uncharacterized protein</fullName>
    </submittedName>
</protein>
<organism evidence="2 3">
    <name type="scientific">Duganella vulcania</name>
    <dbReference type="NCBI Taxonomy" id="2692166"/>
    <lineage>
        <taxon>Bacteria</taxon>
        <taxon>Pseudomonadati</taxon>
        <taxon>Pseudomonadota</taxon>
        <taxon>Betaproteobacteria</taxon>
        <taxon>Burkholderiales</taxon>
        <taxon>Oxalobacteraceae</taxon>
        <taxon>Telluria group</taxon>
        <taxon>Duganella</taxon>
    </lineage>
</organism>
<dbReference type="EMBL" id="WWCW01000210">
    <property type="protein sequence ID" value="MYM91473.1"/>
    <property type="molecule type" value="Genomic_DNA"/>
</dbReference>
<evidence type="ECO:0000313" key="3">
    <source>
        <dbReference type="Proteomes" id="UP000470302"/>
    </source>
</evidence>
<sequence length="69" mass="7180">TWIAITFQIGVVPAPVPIDCRGELRALEMTPLSLATRRPSELLRRPAAAGGGKGGEGGRVHGFSSGAIR</sequence>
<comment type="caution">
    <text evidence="2">The sequence shown here is derived from an EMBL/GenBank/DDBJ whole genome shotgun (WGS) entry which is preliminary data.</text>
</comment>
<evidence type="ECO:0000256" key="1">
    <source>
        <dbReference type="SAM" id="MobiDB-lite"/>
    </source>
</evidence>
<proteinExistence type="predicted"/>
<feature type="region of interest" description="Disordered" evidence="1">
    <location>
        <begin position="40"/>
        <end position="69"/>
    </location>
</feature>
<evidence type="ECO:0000313" key="2">
    <source>
        <dbReference type="EMBL" id="MYM91473.1"/>
    </source>
</evidence>
<feature type="non-terminal residue" evidence="2">
    <location>
        <position position="1"/>
    </location>
</feature>
<reference evidence="2 3" key="1">
    <citation type="submission" date="2020-01" db="EMBL/GenBank/DDBJ databases">
        <title>Novel species isolated from a subtropical stream in China.</title>
        <authorList>
            <person name="Lu H."/>
        </authorList>
    </citation>
    <scope>NUCLEOTIDE SEQUENCE [LARGE SCALE GENOMIC DNA]</scope>
    <source>
        <strain evidence="2 3">FT82W</strain>
    </source>
</reference>
<dbReference type="Proteomes" id="UP000470302">
    <property type="component" value="Unassembled WGS sequence"/>
</dbReference>